<sequence>LGISALCQSGLLYADHASCGGNAFTPCVVPDLSGLHNKLRTESGPASVQPDKVASVLQNIQRDLEDYEAQIYHLERLEQYATQLQSLLSPFRKVPDEVLQHIFDDCCETNSFQVLDDCDSNGSGVTDLEHRLPMHALRSKPAAMVASSVCSRWRSNALSMLVIWSRISFECQQVNSDVDEYCDDERAEMFNPLSNFLLRSQQHPLTVNLKVEGWPLGEGVLHPWLAQIFRQTARWGDFSFDCNNRIFKELLDSTGIRALPSFPVLTRLCILKSVSQENLIPFLEAAQNLRSLRLQDTLDDVPQSPLFNRDLHLSHLDFFPDQADIHNLFDRCLSLFSLRIAELWSFFNAPGPMKITSSSSLETLNVRRGGYQRPDGSNSVFPFLRLPSLKTLHLEKDYSEFYEDIDEIESRNSFKPFMVFVQQSSFQLTMFSIQRLYISDANLVYILVHLPTLQNLTVDDDDISPECSPISSKFVESLHGYRSSTLRPQTASIAPRLRSLRLLNSATTTFSDLSVVEMVRSRWIPTRLHTVGTSALEVDCLREFTMTFLNRPEAELGGLHPSLVPIERKGMRIVVQMLG</sequence>
<accession>A0A9P5TUX7</accession>
<feature type="non-terminal residue" evidence="1">
    <location>
        <position position="1"/>
    </location>
</feature>
<dbReference type="AlphaFoldDB" id="A0A9P5TUX7"/>
<dbReference type="SUPFAM" id="SSF52047">
    <property type="entry name" value="RNI-like"/>
    <property type="match status" value="1"/>
</dbReference>
<dbReference type="EMBL" id="JADNRY010001190">
    <property type="protein sequence ID" value="KAF9019825.1"/>
    <property type="molecule type" value="Genomic_DNA"/>
</dbReference>
<dbReference type="Gene3D" id="3.80.10.10">
    <property type="entry name" value="Ribonuclease Inhibitor"/>
    <property type="match status" value="1"/>
</dbReference>
<dbReference type="OrthoDB" id="3365698at2759"/>
<evidence type="ECO:0000313" key="1">
    <source>
        <dbReference type="EMBL" id="KAF9019825.1"/>
    </source>
</evidence>
<gene>
    <name evidence="1" type="ORF">BDP27DRAFT_1439778</name>
</gene>
<comment type="caution">
    <text evidence="1">The sequence shown here is derived from an EMBL/GenBank/DDBJ whole genome shotgun (WGS) entry which is preliminary data.</text>
</comment>
<dbReference type="InterPro" id="IPR032675">
    <property type="entry name" value="LRR_dom_sf"/>
</dbReference>
<name>A0A9P5TUX7_9AGAR</name>
<protein>
    <recommendedName>
        <fullName evidence="3">F-box domain-containing protein</fullName>
    </recommendedName>
</protein>
<evidence type="ECO:0008006" key="3">
    <source>
        <dbReference type="Google" id="ProtNLM"/>
    </source>
</evidence>
<reference evidence="1" key="1">
    <citation type="submission" date="2020-11" db="EMBL/GenBank/DDBJ databases">
        <authorList>
            <consortium name="DOE Joint Genome Institute"/>
            <person name="Ahrendt S."/>
            <person name="Riley R."/>
            <person name="Andreopoulos W."/>
            <person name="Labutti K."/>
            <person name="Pangilinan J."/>
            <person name="Ruiz-Duenas F.J."/>
            <person name="Barrasa J.M."/>
            <person name="Sanchez-Garcia M."/>
            <person name="Camarero S."/>
            <person name="Miyauchi S."/>
            <person name="Serrano A."/>
            <person name="Linde D."/>
            <person name="Babiker R."/>
            <person name="Drula E."/>
            <person name="Ayuso-Fernandez I."/>
            <person name="Pacheco R."/>
            <person name="Padilla G."/>
            <person name="Ferreira P."/>
            <person name="Barriuso J."/>
            <person name="Kellner H."/>
            <person name="Castanera R."/>
            <person name="Alfaro M."/>
            <person name="Ramirez L."/>
            <person name="Pisabarro A.G."/>
            <person name="Kuo A."/>
            <person name="Tritt A."/>
            <person name="Lipzen A."/>
            <person name="He G."/>
            <person name="Yan M."/>
            <person name="Ng V."/>
            <person name="Cullen D."/>
            <person name="Martin F."/>
            <person name="Rosso M.-N."/>
            <person name="Henrissat B."/>
            <person name="Hibbett D."/>
            <person name="Martinez A.T."/>
            <person name="Grigoriev I.V."/>
        </authorList>
    </citation>
    <scope>NUCLEOTIDE SEQUENCE</scope>
    <source>
        <strain evidence="1">AH 40177</strain>
    </source>
</reference>
<dbReference type="Proteomes" id="UP000772434">
    <property type="component" value="Unassembled WGS sequence"/>
</dbReference>
<keyword evidence="2" id="KW-1185">Reference proteome</keyword>
<evidence type="ECO:0000313" key="2">
    <source>
        <dbReference type="Proteomes" id="UP000772434"/>
    </source>
</evidence>
<proteinExistence type="predicted"/>
<organism evidence="1 2">
    <name type="scientific">Rhodocollybia butyracea</name>
    <dbReference type="NCBI Taxonomy" id="206335"/>
    <lineage>
        <taxon>Eukaryota</taxon>
        <taxon>Fungi</taxon>
        <taxon>Dikarya</taxon>
        <taxon>Basidiomycota</taxon>
        <taxon>Agaricomycotina</taxon>
        <taxon>Agaricomycetes</taxon>
        <taxon>Agaricomycetidae</taxon>
        <taxon>Agaricales</taxon>
        <taxon>Marasmiineae</taxon>
        <taxon>Omphalotaceae</taxon>
        <taxon>Rhodocollybia</taxon>
    </lineage>
</organism>